<proteinExistence type="predicted"/>
<dbReference type="Gene3D" id="1.10.10.10">
    <property type="entry name" value="Winged helix-like DNA-binding domain superfamily/Winged helix DNA-binding domain"/>
    <property type="match status" value="2"/>
</dbReference>
<dbReference type="SMART" id="SM00421">
    <property type="entry name" value="HTH_LUXR"/>
    <property type="match status" value="1"/>
</dbReference>
<evidence type="ECO:0000259" key="1">
    <source>
        <dbReference type="PROSITE" id="PS50043"/>
    </source>
</evidence>
<dbReference type="InterPro" id="IPR000792">
    <property type="entry name" value="Tscrpt_reg_LuxR_C"/>
</dbReference>
<evidence type="ECO:0000313" key="3">
    <source>
        <dbReference type="Proteomes" id="UP000612362"/>
    </source>
</evidence>
<feature type="domain" description="HTH luxR-type" evidence="1">
    <location>
        <begin position="550"/>
        <end position="615"/>
    </location>
</feature>
<organism evidence="2 3">
    <name type="scientific">Ktedonospora formicarum</name>
    <dbReference type="NCBI Taxonomy" id="2778364"/>
    <lineage>
        <taxon>Bacteria</taxon>
        <taxon>Bacillati</taxon>
        <taxon>Chloroflexota</taxon>
        <taxon>Ktedonobacteria</taxon>
        <taxon>Ktedonobacterales</taxon>
        <taxon>Ktedonobacteraceae</taxon>
        <taxon>Ktedonospora</taxon>
    </lineage>
</organism>
<dbReference type="PRINTS" id="PR00364">
    <property type="entry name" value="DISEASERSIST"/>
</dbReference>
<accession>A0A8J3I3C3</accession>
<comment type="caution">
    <text evidence="2">The sequence shown here is derived from an EMBL/GenBank/DDBJ whole genome shotgun (WGS) entry which is preliminary data.</text>
</comment>
<name>A0A8J3I3C3_9CHLR</name>
<dbReference type="InterPro" id="IPR036388">
    <property type="entry name" value="WH-like_DNA-bd_sf"/>
</dbReference>
<dbReference type="GO" id="GO:0016887">
    <property type="term" value="F:ATP hydrolysis activity"/>
    <property type="evidence" value="ECO:0007669"/>
    <property type="project" value="InterPro"/>
</dbReference>
<protein>
    <recommendedName>
        <fullName evidence="1">HTH luxR-type domain-containing protein</fullName>
    </recommendedName>
</protein>
<dbReference type="GO" id="GO:0006355">
    <property type="term" value="P:regulation of DNA-templated transcription"/>
    <property type="evidence" value="ECO:0007669"/>
    <property type="project" value="InterPro"/>
</dbReference>
<evidence type="ECO:0000313" key="2">
    <source>
        <dbReference type="EMBL" id="GHO48021.1"/>
    </source>
</evidence>
<keyword evidence="3" id="KW-1185">Reference proteome</keyword>
<dbReference type="Proteomes" id="UP000612362">
    <property type="component" value="Unassembled WGS sequence"/>
</dbReference>
<dbReference type="PANTHER" id="PTHR47691">
    <property type="entry name" value="REGULATOR-RELATED"/>
    <property type="match status" value="1"/>
</dbReference>
<gene>
    <name evidence="2" type="ORF">KSX_61840</name>
</gene>
<dbReference type="CDD" id="cd06170">
    <property type="entry name" value="LuxR_C_like"/>
    <property type="match status" value="1"/>
</dbReference>
<dbReference type="CDD" id="cd00009">
    <property type="entry name" value="AAA"/>
    <property type="match status" value="1"/>
</dbReference>
<dbReference type="InterPro" id="IPR016032">
    <property type="entry name" value="Sig_transdc_resp-reg_C-effctor"/>
</dbReference>
<sequence length="617" mass="70465">MIKPMKTLQIHLPENEGVQRVCPSPLFTERYLPIPLTELIGREKEVDTICALLQQPATRLLTLTGAGGVGKTHLALHVAHEMSLMFADGICFVSLASVNSVDQVLPAIASAFDLPSSQFTLRHIQTLLHERNCLLLLDNFEHIAGAAPQLKRLLSASPQSKILVTSRTILRLQGEQEFYVKPLPMLELSPLPSYEELARMPAVSLFVRRARTAHPEFELTRENALTIAQICNRLDGLPLALELAALRIKLFTPYGLLERLEKRISFLTEGPCDAPERHQSLRKTIEWSYHALNQEEQRLFRHLSIFAGSYSLHAIEAICGANNKYEATLLDTLSSLLNQSLLYRERSATQKEYRFTMLEAVREYASECLQNSEEKEEVAQAHAEYYLSLTQIMEFKNDREETLQWIRREFENLRSSFSWFLSSQEREQALRMRILELHSPQAQAICFLVMGAILATQKRYIWAIRLWGKARALTKEREEHIKSRPYEWLRSILGDNPSYAQMLETIQMQFDERDLATAWTEGESLSPKQLLAKPESSMVHTSSAPSEKETVPYFQRLTPREREVLRLLTLGLSSAVIARQLFVSLTTVNSHVRTIYNKLGVSSRSAATRYALEHHLV</sequence>
<dbReference type="RefSeq" id="WP_220197235.1">
    <property type="nucleotide sequence ID" value="NZ_BNJF01000003.1"/>
</dbReference>
<reference evidence="2" key="1">
    <citation type="submission" date="2020-10" db="EMBL/GenBank/DDBJ databases">
        <title>Taxonomic study of unclassified bacteria belonging to the class Ktedonobacteria.</title>
        <authorList>
            <person name="Yabe S."/>
            <person name="Wang C.M."/>
            <person name="Zheng Y."/>
            <person name="Sakai Y."/>
            <person name="Cavaletti L."/>
            <person name="Monciardini P."/>
            <person name="Donadio S."/>
        </authorList>
    </citation>
    <scope>NUCLEOTIDE SEQUENCE</scope>
    <source>
        <strain evidence="2">SOSP1-1</strain>
    </source>
</reference>
<dbReference type="PANTHER" id="PTHR47691:SF3">
    <property type="entry name" value="HTH-TYPE TRANSCRIPTIONAL REGULATOR RV0890C-RELATED"/>
    <property type="match status" value="1"/>
</dbReference>
<dbReference type="InterPro" id="IPR058852">
    <property type="entry name" value="HTH_77"/>
</dbReference>
<dbReference type="EMBL" id="BNJF01000003">
    <property type="protein sequence ID" value="GHO48021.1"/>
    <property type="molecule type" value="Genomic_DNA"/>
</dbReference>
<dbReference type="GO" id="GO:0003677">
    <property type="term" value="F:DNA binding"/>
    <property type="evidence" value="ECO:0007669"/>
    <property type="project" value="InterPro"/>
</dbReference>
<dbReference type="PRINTS" id="PR00038">
    <property type="entry name" value="HTHLUXR"/>
</dbReference>
<dbReference type="PROSITE" id="PS50043">
    <property type="entry name" value="HTH_LUXR_2"/>
    <property type="match status" value="1"/>
</dbReference>
<dbReference type="InterPro" id="IPR027417">
    <property type="entry name" value="P-loop_NTPase"/>
</dbReference>
<dbReference type="Pfam" id="PF25872">
    <property type="entry name" value="HTH_77"/>
    <property type="match status" value="1"/>
</dbReference>
<dbReference type="SUPFAM" id="SSF46894">
    <property type="entry name" value="C-terminal effector domain of the bipartite response regulators"/>
    <property type="match status" value="1"/>
</dbReference>
<dbReference type="SUPFAM" id="SSF52540">
    <property type="entry name" value="P-loop containing nucleoside triphosphate hydrolases"/>
    <property type="match status" value="1"/>
</dbReference>
<dbReference type="Pfam" id="PF13401">
    <property type="entry name" value="AAA_22"/>
    <property type="match status" value="1"/>
</dbReference>
<dbReference type="Pfam" id="PF00196">
    <property type="entry name" value="GerE"/>
    <property type="match status" value="1"/>
</dbReference>
<dbReference type="AlphaFoldDB" id="A0A8J3I3C3"/>
<dbReference type="InterPro" id="IPR049945">
    <property type="entry name" value="AAA_22"/>
</dbReference>
<dbReference type="Gene3D" id="3.40.50.300">
    <property type="entry name" value="P-loop containing nucleotide triphosphate hydrolases"/>
    <property type="match status" value="1"/>
</dbReference>